<dbReference type="OrthoDB" id="1621991at2759"/>
<evidence type="ECO:0008006" key="4">
    <source>
        <dbReference type="Google" id="ProtNLM"/>
    </source>
</evidence>
<gene>
    <name evidence="2" type="ORF">EZV62_006908</name>
</gene>
<evidence type="ECO:0000313" key="2">
    <source>
        <dbReference type="EMBL" id="TXG65633.1"/>
    </source>
</evidence>
<dbReference type="InterPro" id="IPR016123">
    <property type="entry name" value="Mog1/PsbP_a/b/a-sand"/>
</dbReference>
<dbReference type="Gene3D" id="3.40.1000.10">
    <property type="entry name" value="Mog1/PsbP, alpha/beta/alpha sandwich"/>
    <property type="match status" value="2"/>
</dbReference>
<dbReference type="SUPFAM" id="SSF55724">
    <property type="entry name" value="Mog1p/PsbP-like"/>
    <property type="match status" value="2"/>
</dbReference>
<proteinExistence type="predicted"/>
<dbReference type="Proteomes" id="UP000323000">
    <property type="component" value="Chromosome 3"/>
</dbReference>
<feature type="region of interest" description="Disordered" evidence="1">
    <location>
        <begin position="216"/>
        <end position="235"/>
    </location>
</feature>
<evidence type="ECO:0000256" key="1">
    <source>
        <dbReference type="SAM" id="MobiDB-lite"/>
    </source>
</evidence>
<organism evidence="2 3">
    <name type="scientific">Acer yangbiense</name>
    <dbReference type="NCBI Taxonomy" id="1000413"/>
    <lineage>
        <taxon>Eukaryota</taxon>
        <taxon>Viridiplantae</taxon>
        <taxon>Streptophyta</taxon>
        <taxon>Embryophyta</taxon>
        <taxon>Tracheophyta</taxon>
        <taxon>Spermatophyta</taxon>
        <taxon>Magnoliopsida</taxon>
        <taxon>eudicotyledons</taxon>
        <taxon>Gunneridae</taxon>
        <taxon>Pentapetalae</taxon>
        <taxon>rosids</taxon>
        <taxon>malvids</taxon>
        <taxon>Sapindales</taxon>
        <taxon>Sapindaceae</taxon>
        <taxon>Hippocastanoideae</taxon>
        <taxon>Acereae</taxon>
        <taxon>Acer</taxon>
    </lineage>
</organism>
<evidence type="ECO:0000313" key="3">
    <source>
        <dbReference type="Proteomes" id="UP000323000"/>
    </source>
</evidence>
<dbReference type="PANTHER" id="PTHR37764">
    <property type="entry name" value="KETOSE/ALDOSE ISOMERASE, PUTATIVE (MOG1/PSBP/DUF1795-LIKE PHOTOSYSTEM II REACTION CENTER PSBP FAMILY PROTEIN)-RELATED"/>
    <property type="match status" value="1"/>
</dbReference>
<comment type="caution">
    <text evidence="2">The sequence shown here is derived from an EMBL/GenBank/DDBJ whole genome shotgun (WGS) entry which is preliminary data.</text>
</comment>
<dbReference type="GO" id="GO:0009507">
    <property type="term" value="C:chloroplast"/>
    <property type="evidence" value="ECO:0007669"/>
    <property type="project" value="TreeGrafter"/>
</dbReference>
<feature type="compositionally biased region" description="Basic and acidic residues" evidence="1">
    <location>
        <begin position="216"/>
        <end position="228"/>
    </location>
</feature>
<name>A0A5C7I7T6_9ROSI</name>
<dbReference type="EMBL" id="VAHF01000003">
    <property type="protein sequence ID" value="TXG65633.1"/>
    <property type="molecule type" value="Genomic_DNA"/>
</dbReference>
<accession>A0A5C7I7T6</accession>
<protein>
    <recommendedName>
        <fullName evidence="4">PsbP C-terminal domain-containing protein</fullName>
    </recommendedName>
</protein>
<keyword evidence="3" id="KW-1185">Reference proteome</keyword>
<sequence>MVYIEASLNPLEKSLAEPPKPSLSGIIENTKSWSQFYGDGFAIRVPPQFEDITEPEDYNAGLSLYGDKAKPKTFAARFASSDGYEHTKNSHFALTYEVVSVVIKPSNQLKLTFLEAKDISDFGSLREAAKIFVPGGATIYSARTIKIKEEEGFKTYYFYEFGRGKQHVALVAAVNGGRAYIAGATAPDFKWNDDGVKLRSAAISLTVFVTHARKSQDHTRKSQDRTEDLAIANNPPTTKLSSPLFSSVSSLDLKLDSRLLSLNDGPPAALLGNQIFFFFLLLLLMLNIQNHKHQALEILEVSDFSSQFLTNSKWLRALFLEATTTTTPCSDGGGGFGAEQRRCEEGLLRGGFWVEKWRDNGVRREDGFHGRVAEDFILKTTSLCIISLASLIPLEKSLAEPPKPSLSGIIENTKSWSQFYGDGFAIRVPPQFEDLTEPEDYNAGLSLYGDKAKPKTFAARFASSDGYEHTKNSHFALTYEVVSAVIKPSNQLKLTLLEAKDITDFGSLREAAKIFVPGGATIYSARTIKIKEEEGFKTYYFYEFGRDKQHVALVAAVNGGRAYIAGATAPDFKWNDDGVKLRSAAISLTVL</sequence>
<dbReference type="AlphaFoldDB" id="A0A5C7I7T6"/>
<dbReference type="PANTHER" id="PTHR37764:SF1">
    <property type="entry name" value="KETOSE_ALDOSE ISOMERASE, PUTATIVE (MOG1_PSBP_DUF1795-LIKE PHOTOSYSTEM II REACTION CENTER PSBP FAMILY PROTEIN)-RELATED"/>
    <property type="match status" value="1"/>
</dbReference>
<reference evidence="3" key="1">
    <citation type="journal article" date="2019" name="Gigascience">
        <title>De novo genome assembly of the endangered Acer yangbiense, a plant species with extremely small populations endemic to Yunnan Province, China.</title>
        <authorList>
            <person name="Yang J."/>
            <person name="Wariss H.M."/>
            <person name="Tao L."/>
            <person name="Zhang R."/>
            <person name="Yun Q."/>
            <person name="Hollingsworth P."/>
            <person name="Dao Z."/>
            <person name="Luo G."/>
            <person name="Guo H."/>
            <person name="Ma Y."/>
            <person name="Sun W."/>
        </authorList>
    </citation>
    <scope>NUCLEOTIDE SEQUENCE [LARGE SCALE GENOMIC DNA]</scope>
    <source>
        <strain evidence="3">cv. Malutang</strain>
    </source>
</reference>